<name>C8VXL9_DESAS</name>
<dbReference type="OrthoDB" id="2734064at2"/>
<keyword evidence="2" id="KW-1185">Reference proteome</keyword>
<organism evidence="1 2">
    <name type="scientific">Desulfofarcimen acetoxidans (strain ATCC 49208 / DSM 771 / KCTC 5769 / VKM B-1644 / 5575)</name>
    <name type="common">Desulfotomaculum acetoxidans</name>
    <dbReference type="NCBI Taxonomy" id="485916"/>
    <lineage>
        <taxon>Bacteria</taxon>
        <taxon>Bacillati</taxon>
        <taxon>Bacillota</taxon>
        <taxon>Clostridia</taxon>
        <taxon>Eubacteriales</taxon>
        <taxon>Peptococcaceae</taxon>
        <taxon>Desulfofarcimen</taxon>
    </lineage>
</organism>
<reference evidence="1 2" key="1">
    <citation type="journal article" date="2009" name="Stand. Genomic Sci.">
        <title>Complete genome sequence of Desulfotomaculum acetoxidans type strain (5575).</title>
        <authorList>
            <person name="Spring S."/>
            <person name="Lapidus A."/>
            <person name="Schroder M."/>
            <person name="Gleim D."/>
            <person name="Sims D."/>
            <person name="Meincke L."/>
            <person name="Glavina Del Rio T."/>
            <person name="Tice H."/>
            <person name="Copeland A."/>
            <person name="Cheng J.F."/>
            <person name="Lucas S."/>
            <person name="Chen F."/>
            <person name="Nolan M."/>
            <person name="Bruce D."/>
            <person name="Goodwin L."/>
            <person name="Pitluck S."/>
            <person name="Ivanova N."/>
            <person name="Mavromatis K."/>
            <person name="Mikhailova N."/>
            <person name="Pati A."/>
            <person name="Chen A."/>
            <person name="Palaniappan K."/>
            <person name="Land M."/>
            <person name="Hauser L."/>
            <person name="Chang Y.J."/>
            <person name="Jeffries C.D."/>
            <person name="Chain P."/>
            <person name="Saunders E."/>
            <person name="Brettin T."/>
            <person name="Detter J.C."/>
            <person name="Goker M."/>
            <person name="Bristow J."/>
            <person name="Eisen J.A."/>
            <person name="Markowitz V."/>
            <person name="Hugenholtz P."/>
            <person name="Kyrpides N.C."/>
            <person name="Klenk H.P."/>
            <person name="Han C."/>
        </authorList>
    </citation>
    <scope>NUCLEOTIDE SEQUENCE [LARGE SCALE GENOMIC DNA]</scope>
    <source>
        <strain evidence="2">ATCC 49208 / DSM 771 / VKM B-1644</strain>
    </source>
</reference>
<gene>
    <name evidence="1" type="ordered locus">Dtox_1825</name>
</gene>
<dbReference type="RefSeq" id="WP_015757385.1">
    <property type="nucleotide sequence ID" value="NC_013216.1"/>
</dbReference>
<dbReference type="KEGG" id="dae:Dtox_1825"/>
<evidence type="ECO:0000313" key="1">
    <source>
        <dbReference type="EMBL" id="ACV62675.1"/>
    </source>
</evidence>
<dbReference type="AlphaFoldDB" id="C8VXL9"/>
<protein>
    <submittedName>
        <fullName evidence="1">Uncharacterized protein</fullName>
    </submittedName>
</protein>
<sequence length="157" mass="17584">MLVILKDKGRSTSCCELRIDIDSIKVIGENTEFVDLTISFYNGNCFSDIKASIDLNIDDLTTVLKKLTMLATDSVQYIDPYDPGFFIYSIPETDPINDELVFRIFVSIDAGLINGTGATFSGPSLALTVKQLDINVFVNEIRKQLIEFPRTLYRADI</sequence>
<evidence type="ECO:0000313" key="2">
    <source>
        <dbReference type="Proteomes" id="UP000002217"/>
    </source>
</evidence>
<dbReference type="eggNOG" id="ENOG5034017">
    <property type="taxonomic scope" value="Bacteria"/>
</dbReference>
<dbReference type="EMBL" id="CP001720">
    <property type="protein sequence ID" value="ACV62675.1"/>
    <property type="molecule type" value="Genomic_DNA"/>
</dbReference>
<dbReference type="Proteomes" id="UP000002217">
    <property type="component" value="Chromosome"/>
</dbReference>
<proteinExistence type="predicted"/>
<accession>C8VXL9</accession>
<dbReference type="HOGENOM" id="CLU_1675051_0_0_9"/>